<sequence length="137" mass="15207">MKILLADDDQKVCSALRLVLELEPNAVVVGQAADTAQLLEAVRQDCPDLLLLDWELPGFDAQPQEILRTLRASCLDLRVILLSGRAQTVQEALEIGADAFIRKTDPPEDLLNLVSQFHRSMYGPSFFPSKNHLARLA</sequence>
<dbReference type="Proteomes" id="UP000050501">
    <property type="component" value="Unassembled WGS sequence"/>
</dbReference>
<comment type="caution">
    <text evidence="3">The sequence shown here is derived from an EMBL/GenBank/DDBJ whole genome shotgun (WGS) entry which is preliminary data.</text>
</comment>
<keyword evidence="4" id="KW-1185">Reference proteome</keyword>
<dbReference type="RefSeq" id="WP_062417558.1">
    <property type="nucleotide sequence ID" value="NZ_DF967974.1"/>
</dbReference>
<dbReference type="InterPro" id="IPR011006">
    <property type="entry name" value="CheY-like_superfamily"/>
</dbReference>
<dbReference type="AlphaFoldDB" id="A0A0P6Y7E0"/>
<feature type="domain" description="Response regulatory" evidence="2">
    <location>
        <begin position="2"/>
        <end position="118"/>
    </location>
</feature>
<dbReference type="SUPFAM" id="SSF52172">
    <property type="entry name" value="CheY-like"/>
    <property type="match status" value="1"/>
</dbReference>
<proteinExistence type="predicted"/>
<evidence type="ECO:0000256" key="1">
    <source>
        <dbReference type="PROSITE-ProRule" id="PRU00169"/>
    </source>
</evidence>
<dbReference type="OrthoDB" id="164207at2"/>
<dbReference type="InterPro" id="IPR001789">
    <property type="entry name" value="Sig_transdc_resp-reg_receiver"/>
</dbReference>
<feature type="modified residue" description="4-aspartylphosphate" evidence="1">
    <location>
        <position position="53"/>
    </location>
</feature>
<dbReference type="EMBL" id="LGCM01000025">
    <property type="protein sequence ID" value="KPL85696.1"/>
    <property type="molecule type" value="Genomic_DNA"/>
</dbReference>
<accession>A0A0P6Y7E0</accession>
<organism evidence="3 4">
    <name type="scientific">Levilinea saccharolytica</name>
    <dbReference type="NCBI Taxonomy" id="229921"/>
    <lineage>
        <taxon>Bacteria</taxon>
        <taxon>Bacillati</taxon>
        <taxon>Chloroflexota</taxon>
        <taxon>Anaerolineae</taxon>
        <taxon>Anaerolineales</taxon>
        <taxon>Anaerolineaceae</taxon>
        <taxon>Levilinea</taxon>
    </lineage>
</organism>
<dbReference type="SMART" id="SM00448">
    <property type="entry name" value="REC"/>
    <property type="match status" value="1"/>
</dbReference>
<protein>
    <recommendedName>
        <fullName evidence="2">Response regulatory domain-containing protein</fullName>
    </recommendedName>
</protein>
<dbReference type="GO" id="GO:0000160">
    <property type="term" value="P:phosphorelay signal transduction system"/>
    <property type="evidence" value="ECO:0007669"/>
    <property type="project" value="InterPro"/>
</dbReference>
<dbReference type="InterPro" id="IPR058245">
    <property type="entry name" value="NreC/VraR/RcsB-like_REC"/>
</dbReference>
<evidence type="ECO:0000313" key="4">
    <source>
        <dbReference type="Proteomes" id="UP000050501"/>
    </source>
</evidence>
<evidence type="ECO:0000313" key="3">
    <source>
        <dbReference type="EMBL" id="KPL85696.1"/>
    </source>
</evidence>
<dbReference type="Gene3D" id="3.40.50.2300">
    <property type="match status" value="1"/>
</dbReference>
<dbReference type="STRING" id="229921.ADN01_05950"/>
<dbReference type="InterPro" id="IPR051015">
    <property type="entry name" value="EvgA-like"/>
</dbReference>
<gene>
    <name evidence="3" type="ORF">ADN01_05950</name>
</gene>
<dbReference type="PANTHER" id="PTHR45566:SF2">
    <property type="entry name" value="NARL SUBFAMILY"/>
    <property type="match status" value="1"/>
</dbReference>
<dbReference type="Pfam" id="PF00072">
    <property type="entry name" value="Response_reg"/>
    <property type="match status" value="1"/>
</dbReference>
<keyword evidence="1" id="KW-0597">Phosphoprotein</keyword>
<dbReference type="CDD" id="cd17535">
    <property type="entry name" value="REC_NarL-like"/>
    <property type="match status" value="1"/>
</dbReference>
<dbReference type="PROSITE" id="PS50110">
    <property type="entry name" value="RESPONSE_REGULATORY"/>
    <property type="match status" value="1"/>
</dbReference>
<reference evidence="3 4" key="1">
    <citation type="submission" date="2015-07" db="EMBL/GenBank/DDBJ databases">
        <title>Genome sequence of Levilinea saccharolytica DSM 16555.</title>
        <authorList>
            <person name="Hemp J."/>
            <person name="Ward L.M."/>
            <person name="Pace L.A."/>
            <person name="Fischer W.W."/>
        </authorList>
    </citation>
    <scope>NUCLEOTIDE SEQUENCE [LARGE SCALE GENOMIC DNA]</scope>
    <source>
        <strain evidence="3 4">KIBI-1</strain>
    </source>
</reference>
<evidence type="ECO:0000259" key="2">
    <source>
        <dbReference type="PROSITE" id="PS50110"/>
    </source>
</evidence>
<dbReference type="PANTHER" id="PTHR45566">
    <property type="entry name" value="HTH-TYPE TRANSCRIPTIONAL REGULATOR YHJB-RELATED"/>
    <property type="match status" value="1"/>
</dbReference>
<name>A0A0P6Y7E0_9CHLR</name>